<dbReference type="AlphaFoldDB" id="A0A517N571"/>
<sequence length="240" mass="24682" precursor="true">MKMRFLLAALAIAVSACSTSQAAIVTTELTFDTPDSVNNTLDLSLFGSTAETQITGKIIALLEINTSTGVISSFKLDGGSLTTSAWTMNIPVANMSLDTSVANGTGGSDTGDPINTFSEVTGSTFDATHHFIHLTSGTVEVTTVAPASTDTLELDNTDIPGIGNGTITSTLNGGVYDIVFSMDIDDMQELSPGASLLISGGLLARGQVTAVPEPTSAVALAGIVGACVLYRRRKRSSNAI</sequence>
<dbReference type="PROSITE" id="PS51257">
    <property type="entry name" value="PROKAR_LIPOPROTEIN"/>
    <property type="match status" value="1"/>
</dbReference>
<dbReference type="Proteomes" id="UP000318538">
    <property type="component" value="Chromosome"/>
</dbReference>
<evidence type="ECO:0000256" key="1">
    <source>
        <dbReference type="SAM" id="SignalP"/>
    </source>
</evidence>
<reference evidence="3 4" key="1">
    <citation type="submission" date="2019-02" db="EMBL/GenBank/DDBJ databases">
        <title>Deep-cultivation of Planctomycetes and their phenomic and genomic characterization uncovers novel biology.</title>
        <authorList>
            <person name="Wiegand S."/>
            <person name="Jogler M."/>
            <person name="Boedeker C."/>
            <person name="Pinto D."/>
            <person name="Vollmers J."/>
            <person name="Rivas-Marin E."/>
            <person name="Kohn T."/>
            <person name="Peeters S.H."/>
            <person name="Heuer A."/>
            <person name="Rast P."/>
            <person name="Oberbeckmann S."/>
            <person name="Bunk B."/>
            <person name="Jeske O."/>
            <person name="Meyerdierks A."/>
            <person name="Storesund J.E."/>
            <person name="Kallscheuer N."/>
            <person name="Luecker S."/>
            <person name="Lage O.M."/>
            <person name="Pohl T."/>
            <person name="Merkel B.J."/>
            <person name="Hornburger P."/>
            <person name="Mueller R.-W."/>
            <person name="Bruemmer F."/>
            <person name="Labrenz M."/>
            <person name="Spormann A.M."/>
            <person name="Op den Camp H."/>
            <person name="Overmann J."/>
            <person name="Amann R."/>
            <person name="Jetten M.S.M."/>
            <person name="Mascher T."/>
            <person name="Medema M.H."/>
            <person name="Devos D.P."/>
            <person name="Kaster A.-K."/>
            <person name="Ovreas L."/>
            <person name="Rohde M."/>
            <person name="Galperin M.Y."/>
            <person name="Jogler C."/>
        </authorList>
    </citation>
    <scope>NUCLEOTIDE SEQUENCE [LARGE SCALE GENOMIC DNA]</scope>
    <source>
        <strain evidence="3 4">K22_7</strain>
    </source>
</reference>
<proteinExistence type="predicted"/>
<keyword evidence="1" id="KW-0732">Signal</keyword>
<dbReference type="KEGG" id="rlc:K227x_06340"/>
<evidence type="ECO:0000313" key="4">
    <source>
        <dbReference type="Proteomes" id="UP000318538"/>
    </source>
</evidence>
<feature type="signal peptide" evidence="1">
    <location>
        <begin position="1"/>
        <end position="22"/>
    </location>
</feature>
<keyword evidence="4" id="KW-1185">Reference proteome</keyword>
<dbReference type="EMBL" id="CP036525">
    <property type="protein sequence ID" value="QDT02261.1"/>
    <property type="molecule type" value="Genomic_DNA"/>
</dbReference>
<evidence type="ECO:0000313" key="3">
    <source>
        <dbReference type="EMBL" id="QDT02261.1"/>
    </source>
</evidence>
<dbReference type="Pfam" id="PF07589">
    <property type="entry name" value="PEP-CTERM"/>
    <property type="match status" value="1"/>
</dbReference>
<accession>A0A517N571</accession>
<feature type="domain" description="Ice-binding protein C-terminal" evidence="2">
    <location>
        <begin position="210"/>
        <end position="233"/>
    </location>
</feature>
<feature type="chain" id="PRO_5021858030" description="Ice-binding protein C-terminal domain-containing protein" evidence="1">
    <location>
        <begin position="23"/>
        <end position="240"/>
    </location>
</feature>
<evidence type="ECO:0000259" key="2">
    <source>
        <dbReference type="Pfam" id="PF07589"/>
    </source>
</evidence>
<gene>
    <name evidence="3" type="ORF">K227x_06340</name>
</gene>
<dbReference type="NCBIfam" id="TIGR02595">
    <property type="entry name" value="PEP_CTERM"/>
    <property type="match status" value="1"/>
</dbReference>
<dbReference type="InterPro" id="IPR013424">
    <property type="entry name" value="Ice-binding_C"/>
</dbReference>
<name>A0A517N571_9BACT</name>
<protein>
    <recommendedName>
        <fullName evidence="2">Ice-binding protein C-terminal domain-containing protein</fullName>
    </recommendedName>
</protein>
<organism evidence="3 4">
    <name type="scientific">Rubripirellula lacrimiformis</name>
    <dbReference type="NCBI Taxonomy" id="1930273"/>
    <lineage>
        <taxon>Bacteria</taxon>
        <taxon>Pseudomonadati</taxon>
        <taxon>Planctomycetota</taxon>
        <taxon>Planctomycetia</taxon>
        <taxon>Pirellulales</taxon>
        <taxon>Pirellulaceae</taxon>
        <taxon>Rubripirellula</taxon>
    </lineage>
</organism>
<dbReference type="RefSeq" id="WP_218933737.1">
    <property type="nucleotide sequence ID" value="NZ_CP036525.1"/>
</dbReference>